<sequence>MIITQVHIHVLPEHVDAFLVATLDNARNSVQEPGVIRFDVLRQADDPTRFSLMEIYRDAQAPVAHKETAHYARWRDTVAPMMASPRTSVRYEAEFVPTSSTE</sequence>
<dbReference type="PANTHER" id="PTHR33336">
    <property type="entry name" value="QUINOL MONOOXYGENASE YGIN-RELATED"/>
    <property type="match status" value="1"/>
</dbReference>
<evidence type="ECO:0000313" key="2">
    <source>
        <dbReference type="EMBL" id="HCT58871.1"/>
    </source>
</evidence>
<evidence type="ECO:0000259" key="1">
    <source>
        <dbReference type="PROSITE" id="PS51725"/>
    </source>
</evidence>
<dbReference type="PROSITE" id="PS51725">
    <property type="entry name" value="ABM"/>
    <property type="match status" value="1"/>
</dbReference>
<dbReference type="Proteomes" id="UP000264071">
    <property type="component" value="Unassembled WGS sequence"/>
</dbReference>
<name>A0A3D4VCN6_9BACT</name>
<dbReference type="GO" id="GO:0004497">
    <property type="term" value="F:monooxygenase activity"/>
    <property type="evidence" value="ECO:0007669"/>
    <property type="project" value="UniProtKB-KW"/>
</dbReference>
<keyword evidence="2" id="KW-0503">Monooxygenase</keyword>
<dbReference type="SUPFAM" id="SSF54909">
    <property type="entry name" value="Dimeric alpha+beta barrel"/>
    <property type="match status" value="1"/>
</dbReference>
<dbReference type="InterPro" id="IPR007138">
    <property type="entry name" value="ABM_dom"/>
</dbReference>
<proteinExistence type="predicted"/>
<reference evidence="2 3" key="1">
    <citation type="journal article" date="2018" name="Nat. Biotechnol.">
        <title>A standardized bacterial taxonomy based on genome phylogeny substantially revises the tree of life.</title>
        <authorList>
            <person name="Parks D.H."/>
            <person name="Chuvochina M."/>
            <person name="Waite D.W."/>
            <person name="Rinke C."/>
            <person name="Skarshewski A."/>
            <person name="Chaumeil P.A."/>
            <person name="Hugenholtz P."/>
        </authorList>
    </citation>
    <scope>NUCLEOTIDE SEQUENCE [LARGE SCALE GENOMIC DNA]</scope>
    <source>
        <strain evidence="2">UBA8844</strain>
    </source>
</reference>
<organism evidence="2 3">
    <name type="scientific">Gemmatimonas aurantiaca</name>
    <dbReference type="NCBI Taxonomy" id="173480"/>
    <lineage>
        <taxon>Bacteria</taxon>
        <taxon>Pseudomonadati</taxon>
        <taxon>Gemmatimonadota</taxon>
        <taxon>Gemmatimonadia</taxon>
        <taxon>Gemmatimonadales</taxon>
        <taxon>Gemmatimonadaceae</taxon>
        <taxon>Gemmatimonas</taxon>
    </lineage>
</organism>
<dbReference type="GO" id="GO:0005829">
    <property type="term" value="C:cytosol"/>
    <property type="evidence" value="ECO:0007669"/>
    <property type="project" value="TreeGrafter"/>
</dbReference>
<accession>A0A3D4VCN6</accession>
<dbReference type="EMBL" id="DPIY01000012">
    <property type="protein sequence ID" value="HCT58871.1"/>
    <property type="molecule type" value="Genomic_DNA"/>
</dbReference>
<dbReference type="AlphaFoldDB" id="A0A3D4VCN6"/>
<protein>
    <submittedName>
        <fullName evidence="2">Antibiotic biosynthesis monooxygenase</fullName>
    </submittedName>
</protein>
<comment type="caution">
    <text evidence="2">The sequence shown here is derived from an EMBL/GenBank/DDBJ whole genome shotgun (WGS) entry which is preliminary data.</text>
</comment>
<feature type="domain" description="ABM" evidence="1">
    <location>
        <begin position="2"/>
        <end position="90"/>
    </location>
</feature>
<dbReference type="InterPro" id="IPR011008">
    <property type="entry name" value="Dimeric_a/b-barrel"/>
</dbReference>
<gene>
    <name evidence="2" type="ORF">DGD08_16850</name>
</gene>
<evidence type="ECO:0000313" key="3">
    <source>
        <dbReference type="Proteomes" id="UP000264071"/>
    </source>
</evidence>
<keyword evidence="2" id="KW-0560">Oxidoreductase</keyword>
<dbReference type="Gene3D" id="3.30.70.100">
    <property type="match status" value="1"/>
</dbReference>
<dbReference type="InterPro" id="IPR050744">
    <property type="entry name" value="AI-2_Isomerase_LsrG"/>
</dbReference>
<dbReference type="PANTHER" id="PTHR33336:SF1">
    <property type="entry name" value="(4S)-4-HYDROXY-5-PHOSPHONOOXYPENTANE-2,3-DIONE ISOMERASE"/>
    <property type="match status" value="1"/>
</dbReference>
<dbReference type="OMA" id="KETAHYQ"/>
<dbReference type="Pfam" id="PF03992">
    <property type="entry name" value="ABM"/>
    <property type="match status" value="1"/>
</dbReference>